<gene>
    <name evidence="2" type="ORF">COT93_00075</name>
</gene>
<feature type="domain" description="HTH arsR-type" evidence="1">
    <location>
        <begin position="10"/>
        <end position="56"/>
    </location>
</feature>
<reference evidence="3" key="1">
    <citation type="submission" date="2017-09" db="EMBL/GenBank/DDBJ databases">
        <title>Depth-based differentiation of microbial function through sediment-hosted aquifers and enrichment of novel symbionts in the deep terrestrial subsurface.</title>
        <authorList>
            <person name="Probst A.J."/>
            <person name="Ladd B."/>
            <person name="Jarett J.K."/>
            <person name="Geller-Mcgrath D.E."/>
            <person name="Sieber C.M.K."/>
            <person name="Emerson J.B."/>
            <person name="Anantharaman K."/>
            <person name="Thomas B.C."/>
            <person name="Malmstrom R."/>
            <person name="Stieglmeier M."/>
            <person name="Klingl A."/>
            <person name="Woyke T."/>
            <person name="Ryan C.M."/>
            <person name="Banfield J.F."/>
        </authorList>
    </citation>
    <scope>NUCLEOTIDE SEQUENCE [LARGE SCALE GENOMIC DNA]</scope>
</reference>
<dbReference type="InterPro" id="IPR036390">
    <property type="entry name" value="WH_DNA-bd_sf"/>
</dbReference>
<sequence>MLNDIFGSAARVKLLNLFFLYPEKQYLVADLTKELGLTTPAIRRELDNLLKLGLITEEKALENSGDTKTKSKGNYFSANNNFILYPEIRALFVKAQILFSQKFLDSLQKICRPKFLALTGLFTNYPEAQTDLLLVGNLRHSAFLQLIKNLEKDLGREINFTILNEGEFYYRREVMDIFLYNIMEGKKLVLIDNLDKKSSD</sequence>
<evidence type="ECO:0000313" key="2">
    <source>
        <dbReference type="EMBL" id="PIR95888.1"/>
    </source>
</evidence>
<dbReference type="InterPro" id="IPR001845">
    <property type="entry name" value="HTH_ArsR_DNA-bd_dom"/>
</dbReference>
<evidence type="ECO:0000313" key="3">
    <source>
        <dbReference type="Proteomes" id="UP000229972"/>
    </source>
</evidence>
<dbReference type="Pfam" id="PF01022">
    <property type="entry name" value="HTH_5"/>
    <property type="match status" value="1"/>
</dbReference>
<proteinExistence type="predicted"/>
<dbReference type="Gene3D" id="1.10.10.10">
    <property type="entry name" value="Winged helix-like DNA-binding domain superfamily/Winged helix DNA-binding domain"/>
    <property type="match status" value="1"/>
</dbReference>
<dbReference type="Proteomes" id="UP000229972">
    <property type="component" value="Unassembled WGS sequence"/>
</dbReference>
<dbReference type="SUPFAM" id="SSF46785">
    <property type="entry name" value="Winged helix' DNA-binding domain"/>
    <property type="match status" value="1"/>
</dbReference>
<dbReference type="EMBL" id="PFAL01000001">
    <property type="protein sequence ID" value="PIR95888.1"/>
    <property type="molecule type" value="Genomic_DNA"/>
</dbReference>
<name>A0A2H0V9W4_9BACT</name>
<comment type="caution">
    <text evidence="2">The sequence shown here is derived from an EMBL/GenBank/DDBJ whole genome shotgun (WGS) entry which is preliminary data.</text>
</comment>
<evidence type="ECO:0000259" key="1">
    <source>
        <dbReference type="Pfam" id="PF01022"/>
    </source>
</evidence>
<protein>
    <recommendedName>
        <fullName evidence="1">HTH arsR-type domain-containing protein</fullName>
    </recommendedName>
</protein>
<dbReference type="GO" id="GO:0003700">
    <property type="term" value="F:DNA-binding transcription factor activity"/>
    <property type="evidence" value="ECO:0007669"/>
    <property type="project" value="InterPro"/>
</dbReference>
<accession>A0A2H0V9W4</accession>
<dbReference type="InterPro" id="IPR036388">
    <property type="entry name" value="WH-like_DNA-bd_sf"/>
</dbReference>
<organism evidence="2 3">
    <name type="scientific">Candidatus Falkowbacteria bacterium CG10_big_fil_rev_8_21_14_0_10_37_18</name>
    <dbReference type="NCBI Taxonomy" id="1974562"/>
    <lineage>
        <taxon>Bacteria</taxon>
        <taxon>Candidatus Falkowiibacteriota</taxon>
    </lineage>
</organism>
<dbReference type="AlphaFoldDB" id="A0A2H0V9W4"/>